<protein>
    <recommendedName>
        <fullName evidence="8">Thiol methyltransferase 2</fullName>
    </recommendedName>
</protein>
<keyword evidence="3" id="KW-0808">Transferase</keyword>
<dbReference type="InterPro" id="IPR029063">
    <property type="entry name" value="SAM-dependent_MTases_sf"/>
</dbReference>
<evidence type="ECO:0000256" key="5">
    <source>
        <dbReference type="SAM" id="MobiDB-lite"/>
    </source>
</evidence>
<evidence type="ECO:0000313" key="6">
    <source>
        <dbReference type="EnsemblPlants" id="Pp3c2_32550V3.4"/>
    </source>
</evidence>
<reference evidence="6 7" key="1">
    <citation type="journal article" date="2008" name="Science">
        <title>The Physcomitrella genome reveals evolutionary insights into the conquest of land by plants.</title>
        <authorList>
            <person name="Rensing S."/>
            <person name="Lang D."/>
            <person name="Zimmer A."/>
            <person name="Terry A."/>
            <person name="Salamov A."/>
            <person name="Shapiro H."/>
            <person name="Nishiyama T."/>
            <person name="Perroud P.-F."/>
            <person name="Lindquist E."/>
            <person name="Kamisugi Y."/>
            <person name="Tanahashi T."/>
            <person name="Sakakibara K."/>
            <person name="Fujita T."/>
            <person name="Oishi K."/>
            <person name="Shin-I T."/>
            <person name="Kuroki Y."/>
            <person name="Toyoda A."/>
            <person name="Suzuki Y."/>
            <person name="Hashimoto A."/>
            <person name="Yamaguchi K."/>
            <person name="Sugano A."/>
            <person name="Kohara Y."/>
            <person name="Fujiyama A."/>
            <person name="Anterola A."/>
            <person name="Aoki S."/>
            <person name="Ashton N."/>
            <person name="Barbazuk W.B."/>
            <person name="Barker E."/>
            <person name="Bennetzen J."/>
            <person name="Bezanilla M."/>
            <person name="Blankenship R."/>
            <person name="Cho S.H."/>
            <person name="Dutcher S."/>
            <person name="Estelle M."/>
            <person name="Fawcett J.A."/>
            <person name="Gundlach H."/>
            <person name="Hanada K."/>
            <person name="Heyl A."/>
            <person name="Hicks K.A."/>
            <person name="Hugh J."/>
            <person name="Lohr M."/>
            <person name="Mayer K."/>
            <person name="Melkozernov A."/>
            <person name="Murata T."/>
            <person name="Nelson D."/>
            <person name="Pils B."/>
            <person name="Prigge M."/>
            <person name="Reiss B."/>
            <person name="Renner T."/>
            <person name="Rombauts S."/>
            <person name="Rushton P."/>
            <person name="Sanderfoot A."/>
            <person name="Schween G."/>
            <person name="Shiu S.-H."/>
            <person name="Stueber K."/>
            <person name="Theodoulou F.L."/>
            <person name="Tu H."/>
            <person name="Van de Peer Y."/>
            <person name="Verrier P.J."/>
            <person name="Waters E."/>
            <person name="Wood A."/>
            <person name="Yang L."/>
            <person name="Cove D."/>
            <person name="Cuming A."/>
            <person name="Hasebe M."/>
            <person name="Lucas S."/>
            <person name="Mishler D.B."/>
            <person name="Reski R."/>
            <person name="Grigoriev I."/>
            <person name="Quatrano R.S."/>
            <person name="Boore J.L."/>
        </authorList>
    </citation>
    <scope>NUCLEOTIDE SEQUENCE [LARGE SCALE GENOMIC DNA]</scope>
    <source>
        <strain evidence="6 7">cv. Gransden 2004</strain>
    </source>
</reference>
<dbReference type="Gramene" id="Pp3c2_32550V3.4">
    <property type="protein sequence ID" value="Pp3c2_32550V3.4"/>
    <property type="gene ID" value="Pp3c2_32550"/>
</dbReference>
<keyword evidence="7" id="KW-1185">Reference proteome</keyword>
<dbReference type="SUPFAM" id="SSF53335">
    <property type="entry name" value="S-adenosyl-L-methionine-dependent methyltransferases"/>
    <property type="match status" value="1"/>
</dbReference>
<dbReference type="GO" id="GO:0018708">
    <property type="term" value="F:thiol S-methyltransferase activity"/>
    <property type="evidence" value="ECO:0000318"/>
    <property type="project" value="GO_Central"/>
</dbReference>
<dbReference type="Gene3D" id="3.40.50.150">
    <property type="entry name" value="Vaccinia Virus protein VP39"/>
    <property type="match status" value="1"/>
</dbReference>
<dbReference type="Proteomes" id="UP000006727">
    <property type="component" value="Chromosome 2"/>
</dbReference>
<dbReference type="EnsemblPlants" id="Pp3c2_32550V3.4">
    <property type="protein sequence ID" value="Pp3c2_32550V3.4"/>
    <property type="gene ID" value="Pp3c2_32550"/>
</dbReference>
<name>A0A7I4FKR8_PHYPA</name>
<dbReference type="Pfam" id="PF05724">
    <property type="entry name" value="TPMT"/>
    <property type="match status" value="1"/>
</dbReference>
<dbReference type="InterPro" id="IPR008854">
    <property type="entry name" value="TPMT"/>
</dbReference>
<keyword evidence="4" id="KW-0949">S-adenosyl-L-methionine</keyword>
<dbReference type="AlphaFoldDB" id="A0A7I4FKR8"/>
<dbReference type="PANTHER" id="PTHR32183:SF11">
    <property type="entry name" value="THIOL METHYLTRANSFERASE 2-RELATED"/>
    <property type="match status" value="1"/>
</dbReference>
<accession>A0A7I4FKR8</accession>
<dbReference type="InParanoid" id="A0A7I4FKR8"/>
<evidence type="ECO:0000256" key="2">
    <source>
        <dbReference type="ARBA" id="ARBA00022603"/>
    </source>
</evidence>
<gene>
    <name evidence="6" type="primary">LOC112278938</name>
</gene>
<organism evidence="6 7">
    <name type="scientific">Physcomitrium patens</name>
    <name type="common">Spreading-leaved earth moss</name>
    <name type="synonym">Physcomitrella patens</name>
    <dbReference type="NCBI Taxonomy" id="3218"/>
    <lineage>
        <taxon>Eukaryota</taxon>
        <taxon>Viridiplantae</taxon>
        <taxon>Streptophyta</taxon>
        <taxon>Embryophyta</taxon>
        <taxon>Bryophyta</taxon>
        <taxon>Bryophytina</taxon>
        <taxon>Bryopsida</taxon>
        <taxon>Funariidae</taxon>
        <taxon>Funariales</taxon>
        <taxon>Funariaceae</taxon>
        <taxon>Physcomitrium</taxon>
    </lineage>
</organism>
<feature type="region of interest" description="Disordered" evidence="5">
    <location>
        <begin position="200"/>
        <end position="237"/>
    </location>
</feature>
<dbReference type="EMBL" id="ABEU02000002">
    <property type="status" value="NOT_ANNOTATED_CDS"/>
    <property type="molecule type" value="Genomic_DNA"/>
</dbReference>
<sequence length="514" mass="57881">MALNGETSFHVPLRSIGATPGIRKDLRKTEHSSGAYIVRQLRATSGAARSPESIMHRFWHIATEPLAYGPGARHCFTSCSGNPLPQRHCLFTKNLPKRFGKFKIIWTLLRGVTLWELWLERNAMVFNTDDWSFTQVSTRIWQCLQDHGKIEGNPLKQMLPDDGAAPDFCFEHFDTTWGSNCVLCTRMNNSIRWHHNSIRHAHAQPNERNPKEHMSSTELRDPRVSLRGGGRESPNRLHNSMQEDWRVCTRGDVLQLDVVVSTTSREFLHVAIVGCCFFLKHFTANMSSTNSGPINGTESSVPSRAVQVGRVREVMKVQPMDTAWDQLWKEKVTPWDLQGVTPVISQLLKDNKIREGKVLVPGCGGGHDVVAMGSAARRVIGLDISKTALEHAEALAQKSLNAEFVEFENADFFSYTPPFKFDFIFDYTFFCALDPSLRRKWAEKMAELLALDGELITLMFPLDDHPGGPPFSVSLEAYQQVLSPWGFQLVYCNANIPSVEGRAGRTRAVGESHF</sequence>
<dbReference type="PROSITE" id="PS51585">
    <property type="entry name" value="SAM_MT_TPMT"/>
    <property type="match status" value="1"/>
</dbReference>
<evidence type="ECO:0000256" key="3">
    <source>
        <dbReference type="ARBA" id="ARBA00022679"/>
    </source>
</evidence>
<proteinExistence type="predicted"/>
<evidence type="ECO:0000313" key="7">
    <source>
        <dbReference type="Proteomes" id="UP000006727"/>
    </source>
</evidence>
<keyword evidence="2" id="KW-0489">Methyltransferase</keyword>
<dbReference type="CDD" id="cd02440">
    <property type="entry name" value="AdoMet_MTases"/>
    <property type="match status" value="1"/>
</dbReference>
<keyword evidence="1" id="KW-0597">Phosphoprotein</keyword>
<dbReference type="PANTHER" id="PTHR32183">
    <property type="match status" value="1"/>
</dbReference>
<evidence type="ECO:0000256" key="1">
    <source>
        <dbReference type="ARBA" id="ARBA00022553"/>
    </source>
</evidence>
<dbReference type="GO" id="GO:0032259">
    <property type="term" value="P:methylation"/>
    <property type="evidence" value="ECO:0007669"/>
    <property type="project" value="UniProtKB-KW"/>
</dbReference>
<evidence type="ECO:0000256" key="4">
    <source>
        <dbReference type="ARBA" id="ARBA00022691"/>
    </source>
</evidence>
<reference evidence="6" key="3">
    <citation type="submission" date="2020-12" db="UniProtKB">
        <authorList>
            <consortium name="EnsemblPlants"/>
        </authorList>
    </citation>
    <scope>IDENTIFICATION</scope>
</reference>
<reference evidence="6 7" key="2">
    <citation type="journal article" date="2018" name="Plant J.">
        <title>The Physcomitrella patens chromosome-scale assembly reveals moss genome structure and evolution.</title>
        <authorList>
            <person name="Lang D."/>
            <person name="Ullrich K.K."/>
            <person name="Murat F."/>
            <person name="Fuchs J."/>
            <person name="Jenkins J."/>
            <person name="Haas F.B."/>
            <person name="Piednoel M."/>
            <person name="Gundlach H."/>
            <person name="Van Bel M."/>
            <person name="Meyberg R."/>
            <person name="Vives C."/>
            <person name="Morata J."/>
            <person name="Symeonidi A."/>
            <person name="Hiss M."/>
            <person name="Muchero W."/>
            <person name="Kamisugi Y."/>
            <person name="Saleh O."/>
            <person name="Blanc G."/>
            <person name="Decker E.L."/>
            <person name="van Gessel N."/>
            <person name="Grimwood J."/>
            <person name="Hayes R.D."/>
            <person name="Graham S.W."/>
            <person name="Gunter L.E."/>
            <person name="McDaniel S.F."/>
            <person name="Hoernstein S.N.W."/>
            <person name="Larsson A."/>
            <person name="Li F.W."/>
            <person name="Perroud P.F."/>
            <person name="Phillips J."/>
            <person name="Ranjan P."/>
            <person name="Rokshar D.S."/>
            <person name="Rothfels C.J."/>
            <person name="Schneider L."/>
            <person name="Shu S."/>
            <person name="Stevenson D.W."/>
            <person name="Thummler F."/>
            <person name="Tillich M."/>
            <person name="Villarreal Aguilar J.C."/>
            <person name="Widiez T."/>
            <person name="Wong G.K."/>
            <person name="Wymore A."/>
            <person name="Zhang Y."/>
            <person name="Zimmer A.D."/>
            <person name="Quatrano R.S."/>
            <person name="Mayer K.F.X."/>
            <person name="Goodstein D."/>
            <person name="Casacuberta J.M."/>
            <person name="Vandepoele K."/>
            <person name="Reski R."/>
            <person name="Cuming A.C."/>
            <person name="Tuskan G.A."/>
            <person name="Maumus F."/>
            <person name="Salse J."/>
            <person name="Schmutz J."/>
            <person name="Rensing S.A."/>
        </authorList>
    </citation>
    <scope>NUCLEOTIDE SEQUENCE [LARGE SCALE GENOMIC DNA]</scope>
    <source>
        <strain evidence="6 7">cv. Gransden 2004</strain>
    </source>
</reference>
<evidence type="ECO:0008006" key="8">
    <source>
        <dbReference type="Google" id="ProtNLM"/>
    </source>
</evidence>
<feature type="compositionally biased region" description="Basic and acidic residues" evidence="5">
    <location>
        <begin position="208"/>
        <end position="237"/>
    </location>
</feature>